<dbReference type="SUPFAM" id="SSF51430">
    <property type="entry name" value="NAD(P)-linked oxidoreductase"/>
    <property type="match status" value="1"/>
</dbReference>
<accession>A0ABY3PNK0</accession>
<sequence length="311" mass="33964">MAEELNRREFLVAGFAAAAAAGASAPAAAVGTLPARILGRTGEQVTLLGLGGASTRTPLSNGRREEAIAIVERALALGINYFDTAATYGTSEDYLGEVASRRRKDMFLATKSDERTRDGAWRELERSLRRLRTDYIDLWQMHRASLPERDTAPAFAKDGAIRAVEEAKAQKLIRFAGVTGHHRTDVLADWLERYPFDTLLTVVNAVDTHHADSFIRKLLPVARAKNVGVIAMKVPAYGQILSDLDIKSAMHYALSQPGVACCIIACDSVAMLEANVAAARDFAPLTAEQQAQITARTANSWQRASFYRSWT</sequence>
<dbReference type="EMBL" id="CP063845">
    <property type="protein sequence ID" value="UFP95267.1"/>
    <property type="molecule type" value="Genomic_DNA"/>
</dbReference>
<dbReference type="CDD" id="cd19100">
    <property type="entry name" value="AKR_unchar"/>
    <property type="match status" value="1"/>
</dbReference>
<dbReference type="Proteomes" id="UP001054846">
    <property type="component" value="Chromosome"/>
</dbReference>
<dbReference type="Gene3D" id="3.20.20.100">
    <property type="entry name" value="NADP-dependent oxidoreductase domain"/>
    <property type="match status" value="1"/>
</dbReference>
<evidence type="ECO:0000313" key="2">
    <source>
        <dbReference type="EMBL" id="UFP95267.1"/>
    </source>
</evidence>
<gene>
    <name evidence="2" type="ORF">ISF26_03170</name>
</gene>
<dbReference type="PRINTS" id="PR00069">
    <property type="entry name" value="ALDKETRDTASE"/>
</dbReference>
<dbReference type="PANTHER" id="PTHR43312">
    <property type="entry name" value="D-THREO-ALDOSE 1-DEHYDROGENASE"/>
    <property type="match status" value="1"/>
</dbReference>
<proteinExistence type="predicted"/>
<feature type="domain" description="NADP-dependent oxidoreductase" evidence="1">
    <location>
        <begin position="48"/>
        <end position="235"/>
    </location>
</feature>
<name>A0ABY3PNK0_9CYAN</name>
<dbReference type="PROSITE" id="PS51318">
    <property type="entry name" value="TAT"/>
    <property type="match status" value="1"/>
</dbReference>
<dbReference type="InterPro" id="IPR023210">
    <property type="entry name" value="NADP_OxRdtase_dom"/>
</dbReference>
<evidence type="ECO:0000313" key="3">
    <source>
        <dbReference type="Proteomes" id="UP001054846"/>
    </source>
</evidence>
<dbReference type="InterPro" id="IPR053135">
    <property type="entry name" value="AKR2_Oxidoreductase"/>
</dbReference>
<dbReference type="RefSeq" id="WP_230842493.1">
    <property type="nucleotide sequence ID" value="NZ_CP063845.1"/>
</dbReference>
<protein>
    <submittedName>
        <fullName evidence="2">Aldo/keto reductase</fullName>
    </submittedName>
</protein>
<organism evidence="2 3">
    <name type="scientific">Gloeobacter morelensis MG652769</name>
    <dbReference type="NCBI Taxonomy" id="2781736"/>
    <lineage>
        <taxon>Bacteria</taxon>
        <taxon>Bacillati</taxon>
        <taxon>Cyanobacteriota</taxon>
        <taxon>Cyanophyceae</taxon>
        <taxon>Gloeobacterales</taxon>
        <taxon>Gloeobacteraceae</taxon>
        <taxon>Gloeobacter</taxon>
        <taxon>Gloeobacter morelensis</taxon>
    </lineage>
</organism>
<dbReference type="InterPro" id="IPR036812">
    <property type="entry name" value="NAD(P)_OxRdtase_dom_sf"/>
</dbReference>
<evidence type="ECO:0000259" key="1">
    <source>
        <dbReference type="Pfam" id="PF00248"/>
    </source>
</evidence>
<dbReference type="InterPro" id="IPR006311">
    <property type="entry name" value="TAT_signal"/>
</dbReference>
<dbReference type="Pfam" id="PF00248">
    <property type="entry name" value="Aldo_ket_red"/>
    <property type="match status" value="1"/>
</dbReference>
<dbReference type="InterPro" id="IPR020471">
    <property type="entry name" value="AKR"/>
</dbReference>
<dbReference type="PANTHER" id="PTHR43312:SF1">
    <property type="entry name" value="NADP-DEPENDENT OXIDOREDUCTASE DOMAIN-CONTAINING PROTEIN"/>
    <property type="match status" value="1"/>
</dbReference>
<reference evidence="2 3" key="1">
    <citation type="journal article" date="2021" name="Genome Biol. Evol.">
        <title>Complete Genome Sequencing of a Novel Gloeobacter Species from a Waterfall Cave in Mexico.</title>
        <authorList>
            <person name="Saw J.H."/>
            <person name="Cardona T."/>
            <person name="Montejano G."/>
        </authorList>
    </citation>
    <scope>NUCLEOTIDE SEQUENCE [LARGE SCALE GENOMIC DNA]</scope>
    <source>
        <strain evidence="2">MG652769</strain>
    </source>
</reference>
<keyword evidence="3" id="KW-1185">Reference proteome</keyword>